<evidence type="ECO:0000256" key="1">
    <source>
        <dbReference type="PROSITE-ProRule" id="PRU00289"/>
    </source>
</evidence>
<sequence>MVAKTPPKPDTEASPATIEESTGTEALRQVRTETVRLGKRWRRQVLPLAVLGGTHGIGAASASLAGSAALVPVAAGWAGAAGAYGYAHRNASRWDRAYAGLAAVGSAGWQAALALTGADGITASLLWACGCALSVPYWVRHAEPDPDVTAELATPAPRTALPVAPGTADMRVRLWDEHMAAHGKSLPGSTISDIAAFDYGWKAAITLAIGEHWHTIMSARKAILSVYNLPDGRVFVEPIPGASVRTARITVLTSDPLQSVRRWQAPSLDPATGTFPIMTTADGELLHFRFFWPGGGGTHALVSGVNGSGKTKVLDLILGEAVASDRIVPMVVDGGEGASLPQWKDRSELFAETPQDARTVLRYALRLMDRRRPVLKRQGGGSIEPSPHLPLICIVIDEAHKLLMDDEDEGVNNKDIKRMCEKLTQEGRKFGISLVLATQVPSATQLGGSTVLRDQLKGGTVIGLRVAERTSGNMISSGAPMPEGLHELPAEFADGTPTRGLGYVLTSRMIRARSLLLEDPSSVQATETRLDPDSAAESVPTLDGRSDLGNEESTTPASDADEAGDLIQKALADGIASTDIAGLMNATGLTLGQIRRAVKQ</sequence>
<dbReference type="Gene3D" id="3.40.50.300">
    <property type="entry name" value="P-loop containing nucleotide triphosphate hydrolases"/>
    <property type="match status" value="1"/>
</dbReference>
<dbReference type="SUPFAM" id="SSF52540">
    <property type="entry name" value="P-loop containing nucleoside triphosphate hydrolases"/>
    <property type="match status" value="1"/>
</dbReference>
<proteinExistence type="predicted"/>
<dbReference type="SMART" id="SM00382">
    <property type="entry name" value="AAA"/>
    <property type="match status" value="1"/>
</dbReference>
<protein>
    <recommendedName>
        <fullName evidence="3">FtsK domain-containing protein</fullName>
    </recommendedName>
</protein>
<feature type="region of interest" description="Disordered" evidence="2">
    <location>
        <begin position="521"/>
        <end position="562"/>
    </location>
</feature>
<dbReference type="EMBL" id="QPJC01000003">
    <property type="protein sequence ID" value="RCW45142.1"/>
    <property type="molecule type" value="Genomic_DNA"/>
</dbReference>
<dbReference type="GO" id="GO:0003677">
    <property type="term" value="F:DNA binding"/>
    <property type="evidence" value="ECO:0007669"/>
    <property type="project" value="InterPro"/>
</dbReference>
<dbReference type="PROSITE" id="PS50901">
    <property type="entry name" value="FTSK"/>
    <property type="match status" value="1"/>
</dbReference>
<keyword evidence="1" id="KW-0547">Nucleotide-binding</keyword>
<evidence type="ECO:0000259" key="3">
    <source>
        <dbReference type="PROSITE" id="PS50901"/>
    </source>
</evidence>
<evidence type="ECO:0000313" key="5">
    <source>
        <dbReference type="Proteomes" id="UP000253495"/>
    </source>
</evidence>
<dbReference type="InterPro" id="IPR003593">
    <property type="entry name" value="AAA+_ATPase"/>
</dbReference>
<dbReference type="AlphaFoldDB" id="A0A368VT03"/>
<feature type="region of interest" description="Disordered" evidence="2">
    <location>
        <begin position="1"/>
        <end position="24"/>
    </location>
</feature>
<dbReference type="InterPro" id="IPR002543">
    <property type="entry name" value="FtsK_dom"/>
</dbReference>
<dbReference type="GO" id="GO:0005524">
    <property type="term" value="F:ATP binding"/>
    <property type="evidence" value="ECO:0007669"/>
    <property type="project" value="UniProtKB-UniRule"/>
</dbReference>
<keyword evidence="5" id="KW-1185">Reference proteome</keyword>
<evidence type="ECO:0000256" key="2">
    <source>
        <dbReference type="SAM" id="MobiDB-lite"/>
    </source>
</evidence>
<keyword evidence="1" id="KW-0067">ATP-binding</keyword>
<organism evidence="4 5">
    <name type="scientific">Halopolyspora algeriensis</name>
    <dbReference type="NCBI Taxonomy" id="1500506"/>
    <lineage>
        <taxon>Bacteria</taxon>
        <taxon>Bacillati</taxon>
        <taxon>Actinomycetota</taxon>
        <taxon>Actinomycetes</taxon>
        <taxon>Actinomycetes incertae sedis</taxon>
        <taxon>Halopolyspora</taxon>
    </lineage>
</organism>
<feature type="domain" description="FtsK" evidence="3">
    <location>
        <begin position="283"/>
        <end position="471"/>
    </location>
</feature>
<dbReference type="InterPro" id="IPR027417">
    <property type="entry name" value="P-loop_NTPase"/>
</dbReference>
<name>A0A368VT03_9ACTN</name>
<gene>
    <name evidence="4" type="ORF">DFQ14_103106</name>
</gene>
<dbReference type="Proteomes" id="UP000253495">
    <property type="component" value="Unassembled WGS sequence"/>
</dbReference>
<feature type="binding site" evidence="1">
    <location>
        <begin position="304"/>
        <end position="311"/>
    </location>
    <ligand>
        <name>ATP</name>
        <dbReference type="ChEBI" id="CHEBI:30616"/>
    </ligand>
</feature>
<reference evidence="4 5" key="1">
    <citation type="submission" date="2018-07" db="EMBL/GenBank/DDBJ databases">
        <title>Genomic Encyclopedia of Type Strains, Phase III (KMG-III): the genomes of soil and plant-associated and newly described type strains.</title>
        <authorList>
            <person name="Whitman W."/>
        </authorList>
    </citation>
    <scope>NUCLEOTIDE SEQUENCE [LARGE SCALE GENOMIC DNA]</scope>
    <source>
        <strain evidence="4 5">CECT 8575</strain>
    </source>
</reference>
<evidence type="ECO:0000313" key="4">
    <source>
        <dbReference type="EMBL" id="RCW45142.1"/>
    </source>
</evidence>
<accession>A0A368VT03</accession>
<dbReference type="RefSeq" id="WP_158546667.1">
    <property type="nucleotide sequence ID" value="NZ_QPJC01000003.1"/>
</dbReference>
<comment type="caution">
    <text evidence="4">The sequence shown here is derived from an EMBL/GenBank/DDBJ whole genome shotgun (WGS) entry which is preliminary data.</text>
</comment>